<accession>A0A1R3JG87</accession>
<dbReference type="EMBL" id="AWWV01008031">
    <property type="protein sequence ID" value="OMO93832.1"/>
    <property type="molecule type" value="Genomic_DNA"/>
</dbReference>
<organism evidence="2 3">
    <name type="scientific">Corchorus capsularis</name>
    <name type="common">Jute</name>
    <dbReference type="NCBI Taxonomy" id="210143"/>
    <lineage>
        <taxon>Eukaryota</taxon>
        <taxon>Viridiplantae</taxon>
        <taxon>Streptophyta</taxon>
        <taxon>Embryophyta</taxon>
        <taxon>Tracheophyta</taxon>
        <taxon>Spermatophyta</taxon>
        <taxon>Magnoliopsida</taxon>
        <taxon>eudicotyledons</taxon>
        <taxon>Gunneridae</taxon>
        <taxon>Pentapetalae</taxon>
        <taxon>rosids</taxon>
        <taxon>malvids</taxon>
        <taxon>Malvales</taxon>
        <taxon>Malvaceae</taxon>
        <taxon>Grewioideae</taxon>
        <taxon>Apeibeae</taxon>
        <taxon>Corchorus</taxon>
    </lineage>
</organism>
<dbReference type="Proteomes" id="UP000188268">
    <property type="component" value="Unassembled WGS sequence"/>
</dbReference>
<feature type="compositionally biased region" description="Basic and acidic residues" evidence="1">
    <location>
        <begin position="104"/>
        <end position="113"/>
    </location>
</feature>
<evidence type="ECO:0000313" key="3">
    <source>
        <dbReference type="Proteomes" id="UP000188268"/>
    </source>
</evidence>
<gene>
    <name evidence="2" type="ORF">CCACVL1_06330</name>
</gene>
<proteinExistence type="predicted"/>
<dbReference type="Gramene" id="OMO93832">
    <property type="protein sequence ID" value="OMO93832"/>
    <property type="gene ID" value="CCACVL1_06330"/>
</dbReference>
<feature type="region of interest" description="Disordered" evidence="1">
    <location>
        <begin position="88"/>
        <end position="159"/>
    </location>
</feature>
<sequence length="181" mass="19989">MEDSLSAPTSKEGTPRSFRKFKRTRTDSADQEEMIETCEDGMVDGESHLPSQNTSYKDRLIGVKLSEKQTWPDWDVDDDDGDVCFADVASDSEEPVISGARASFSEEEKREISPEESFGPWKLVQRKTRRPVRDQTSNVNTYGASSGNPGPFGAGGIKRDDQGRILTAFSRKLGCTTSVLA</sequence>
<dbReference type="AlphaFoldDB" id="A0A1R3JG87"/>
<protein>
    <submittedName>
        <fullName evidence="2">Putative ribonuclease H protein</fullName>
    </submittedName>
</protein>
<feature type="compositionally biased region" description="Polar residues" evidence="1">
    <location>
        <begin position="134"/>
        <end position="148"/>
    </location>
</feature>
<keyword evidence="3" id="KW-1185">Reference proteome</keyword>
<feature type="region of interest" description="Disordered" evidence="1">
    <location>
        <begin position="1"/>
        <end position="31"/>
    </location>
</feature>
<evidence type="ECO:0000256" key="1">
    <source>
        <dbReference type="SAM" id="MobiDB-lite"/>
    </source>
</evidence>
<evidence type="ECO:0000313" key="2">
    <source>
        <dbReference type="EMBL" id="OMO93832.1"/>
    </source>
</evidence>
<comment type="caution">
    <text evidence="2">The sequence shown here is derived from an EMBL/GenBank/DDBJ whole genome shotgun (WGS) entry which is preliminary data.</text>
</comment>
<name>A0A1R3JG87_COCAP</name>
<reference evidence="2 3" key="1">
    <citation type="submission" date="2013-09" db="EMBL/GenBank/DDBJ databases">
        <title>Corchorus capsularis genome sequencing.</title>
        <authorList>
            <person name="Alam M."/>
            <person name="Haque M.S."/>
            <person name="Islam M.S."/>
            <person name="Emdad E.M."/>
            <person name="Islam M.M."/>
            <person name="Ahmed B."/>
            <person name="Halim A."/>
            <person name="Hossen Q.M.M."/>
            <person name="Hossain M.Z."/>
            <person name="Ahmed R."/>
            <person name="Khan M.M."/>
            <person name="Islam R."/>
            <person name="Rashid M.M."/>
            <person name="Khan S.A."/>
            <person name="Rahman M.S."/>
            <person name="Alam M."/>
        </authorList>
    </citation>
    <scope>NUCLEOTIDE SEQUENCE [LARGE SCALE GENOMIC DNA]</scope>
    <source>
        <strain evidence="3">cv. CVL-1</strain>
        <tissue evidence="2">Whole seedling</tissue>
    </source>
</reference>
<feature type="compositionally biased region" description="Polar residues" evidence="1">
    <location>
        <begin position="1"/>
        <end position="12"/>
    </location>
</feature>